<dbReference type="EMBL" id="JARK01001401">
    <property type="protein sequence ID" value="EYC08608.1"/>
    <property type="molecule type" value="Genomic_DNA"/>
</dbReference>
<reference evidence="2" key="1">
    <citation type="journal article" date="2015" name="Nat. Genet.">
        <title>The genome and transcriptome of the zoonotic hookworm Ancylostoma ceylanicum identify infection-specific gene families.</title>
        <authorList>
            <person name="Schwarz E.M."/>
            <person name="Hu Y."/>
            <person name="Antoshechkin I."/>
            <person name="Miller M.M."/>
            <person name="Sternberg P.W."/>
            <person name="Aroian R.V."/>
        </authorList>
    </citation>
    <scope>NUCLEOTIDE SEQUENCE</scope>
    <source>
        <strain evidence="2">HY135</strain>
    </source>
</reference>
<evidence type="ECO:0000313" key="2">
    <source>
        <dbReference type="Proteomes" id="UP000024635"/>
    </source>
</evidence>
<accession>A0A016U200</accession>
<name>A0A016U200_9BILA</name>
<organism evidence="1 2">
    <name type="scientific">Ancylostoma ceylanicum</name>
    <dbReference type="NCBI Taxonomy" id="53326"/>
    <lineage>
        <taxon>Eukaryota</taxon>
        <taxon>Metazoa</taxon>
        <taxon>Ecdysozoa</taxon>
        <taxon>Nematoda</taxon>
        <taxon>Chromadorea</taxon>
        <taxon>Rhabditida</taxon>
        <taxon>Rhabditina</taxon>
        <taxon>Rhabditomorpha</taxon>
        <taxon>Strongyloidea</taxon>
        <taxon>Ancylostomatidae</taxon>
        <taxon>Ancylostomatinae</taxon>
        <taxon>Ancylostoma</taxon>
    </lineage>
</organism>
<proteinExistence type="predicted"/>
<evidence type="ECO:0000313" key="1">
    <source>
        <dbReference type="EMBL" id="EYC08608.1"/>
    </source>
</evidence>
<sequence>MQQLRSGALQTLQYDTLQRCTVLNWYIHQIRRLLRSKNVQLHFSFVFLQFDGREDDANQLLLLHLHESSGKGDLGSLAKI</sequence>
<comment type="caution">
    <text evidence="1">The sequence shown here is derived from an EMBL/GenBank/DDBJ whole genome shotgun (WGS) entry which is preliminary data.</text>
</comment>
<dbReference type="Proteomes" id="UP000024635">
    <property type="component" value="Unassembled WGS sequence"/>
</dbReference>
<protein>
    <submittedName>
        <fullName evidence="1">Uncharacterized protein</fullName>
    </submittedName>
</protein>
<gene>
    <name evidence="1" type="primary">Acey_s0065.g3642</name>
    <name evidence="1" type="ORF">Y032_0065g3642</name>
</gene>
<dbReference type="AlphaFoldDB" id="A0A016U200"/>
<keyword evidence="2" id="KW-1185">Reference proteome</keyword>